<dbReference type="Gene3D" id="3.40.50.2000">
    <property type="entry name" value="Glycogen Phosphorylase B"/>
    <property type="match status" value="1"/>
</dbReference>
<comment type="similarity">
    <text evidence="1">Belongs to the UDP-glycosyltransferase family.</text>
</comment>
<evidence type="ECO:0000256" key="1">
    <source>
        <dbReference type="ARBA" id="ARBA00009995"/>
    </source>
</evidence>
<accession>A0AAU9M3Z0</accession>
<protein>
    <submittedName>
        <fullName evidence="2">Uncharacterized protein</fullName>
    </submittedName>
</protein>
<dbReference type="AlphaFoldDB" id="A0AAU9M3Z0"/>
<dbReference type="EMBL" id="CAKMRJ010001112">
    <property type="protein sequence ID" value="CAH1422723.1"/>
    <property type="molecule type" value="Genomic_DNA"/>
</dbReference>
<gene>
    <name evidence="2" type="ORF">LVIROSA_LOCUS10039</name>
</gene>
<reference evidence="2 3" key="1">
    <citation type="submission" date="2022-01" db="EMBL/GenBank/DDBJ databases">
        <authorList>
            <person name="Xiong W."/>
            <person name="Schranz E."/>
        </authorList>
    </citation>
    <scope>NUCLEOTIDE SEQUENCE [LARGE SCALE GENOMIC DNA]</scope>
</reference>
<evidence type="ECO:0000313" key="2">
    <source>
        <dbReference type="EMBL" id="CAH1422723.1"/>
    </source>
</evidence>
<organism evidence="2 3">
    <name type="scientific">Lactuca virosa</name>
    <dbReference type="NCBI Taxonomy" id="75947"/>
    <lineage>
        <taxon>Eukaryota</taxon>
        <taxon>Viridiplantae</taxon>
        <taxon>Streptophyta</taxon>
        <taxon>Embryophyta</taxon>
        <taxon>Tracheophyta</taxon>
        <taxon>Spermatophyta</taxon>
        <taxon>Magnoliopsida</taxon>
        <taxon>eudicotyledons</taxon>
        <taxon>Gunneridae</taxon>
        <taxon>Pentapetalae</taxon>
        <taxon>asterids</taxon>
        <taxon>campanulids</taxon>
        <taxon>Asterales</taxon>
        <taxon>Asteraceae</taxon>
        <taxon>Cichorioideae</taxon>
        <taxon>Cichorieae</taxon>
        <taxon>Lactucinae</taxon>
        <taxon>Lactuca</taxon>
    </lineage>
</organism>
<keyword evidence="3" id="KW-1185">Reference proteome</keyword>
<dbReference type="PANTHER" id="PTHR11926:SF1374">
    <property type="entry name" value="UDP-GLYCOSYLTRANSFERASE 76F1-RELATED"/>
    <property type="match status" value="1"/>
</dbReference>
<proteinExistence type="inferred from homology"/>
<sequence>MKSLMSYEMKKIEGNYKLLHDKVDVIAGVVTRLVEFHNEYTKQLTTKSDKDTKPSPPSSYLHSKGFSITFAHSELNPPDPSNHPDFIFLLLSDKLSDTGGSSDFIQFLQALNDNCKPHLQKHLIQIIDAQKASSQKESIVIIHDNLMFCAGSIAGDLGLPSILVRSSSAACVPAYRIIPQDHKEGRFPVEGNGSGTPSTQIQRYTIYWPHNTTKPEIDNIVLLKNTPGCFHMEHHRFY</sequence>
<comment type="caution">
    <text evidence="2">The sequence shown here is derived from an EMBL/GenBank/DDBJ whole genome shotgun (WGS) entry which is preliminary data.</text>
</comment>
<dbReference type="SUPFAM" id="SSF53756">
    <property type="entry name" value="UDP-Glycosyltransferase/glycogen phosphorylase"/>
    <property type="match status" value="1"/>
</dbReference>
<name>A0AAU9M3Z0_9ASTR</name>
<dbReference type="GO" id="GO:0080043">
    <property type="term" value="F:quercetin 3-O-glucosyltransferase activity"/>
    <property type="evidence" value="ECO:0007669"/>
    <property type="project" value="TreeGrafter"/>
</dbReference>
<dbReference type="GO" id="GO:0080044">
    <property type="term" value="F:quercetin 7-O-glucosyltransferase activity"/>
    <property type="evidence" value="ECO:0007669"/>
    <property type="project" value="TreeGrafter"/>
</dbReference>
<dbReference type="Proteomes" id="UP001157418">
    <property type="component" value="Unassembled WGS sequence"/>
</dbReference>
<dbReference type="PANTHER" id="PTHR11926">
    <property type="entry name" value="GLUCOSYL/GLUCURONOSYL TRANSFERASES"/>
    <property type="match status" value="1"/>
</dbReference>
<evidence type="ECO:0000313" key="3">
    <source>
        <dbReference type="Proteomes" id="UP001157418"/>
    </source>
</evidence>